<organism evidence="5 6">
    <name type="scientific">Thelonectria olida</name>
    <dbReference type="NCBI Taxonomy" id="1576542"/>
    <lineage>
        <taxon>Eukaryota</taxon>
        <taxon>Fungi</taxon>
        <taxon>Dikarya</taxon>
        <taxon>Ascomycota</taxon>
        <taxon>Pezizomycotina</taxon>
        <taxon>Sordariomycetes</taxon>
        <taxon>Hypocreomycetidae</taxon>
        <taxon>Hypocreales</taxon>
        <taxon>Nectriaceae</taxon>
        <taxon>Thelonectria</taxon>
    </lineage>
</organism>
<evidence type="ECO:0000313" key="5">
    <source>
        <dbReference type="EMBL" id="KAH6884439.1"/>
    </source>
</evidence>
<dbReference type="InterPro" id="IPR021858">
    <property type="entry name" value="Fun_TF"/>
</dbReference>
<dbReference type="GO" id="GO:0000976">
    <property type="term" value="F:transcription cis-regulatory region binding"/>
    <property type="evidence" value="ECO:0007669"/>
    <property type="project" value="TreeGrafter"/>
</dbReference>
<dbReference type="CDD" id="cd00067">
    <property type="entry name" value="GAL4"/>
    <property type="match status" value="1"/>
</dbReference>
<name>A0A9P8W195_9HYPO</name>
<dbReference type="PANTHER" id="PTHR37534">
    <property type="entry name" value="TRANSCRIPTIONAL ACTIVATOR PROTEIN UGA3"/>
    <property type="match status" value="1"/>
</dbReference>
<gene>
    <name evidence="5" type="ORF">B0T10DRAFT_493195</name>
</gene>
<dbReference type="OrthoDB" id="3251668at2759"/>
<evidence type="ECO:0000313" key="6">
    <source>
        <dbReference type="Proteomes" id="UP000777438"/>
    </source>
</evidence>
<dbReference type="Pfam" id="PF11951">
    <property type="entry name" value="Fungal_trans_2"/>
    <property type="match status" value="1"/>
</dbReference>
<reference evidence="5 6" key="1">
    <citation type="journal article" date="2021" name="Nat. Commun.">
        <title>Genetic determinants of endophytism in the Arabidopsis root mycobiome.</title>
        <authorList>
            <person name="Mesny F."/>
            <person name="Miyauchi S."/>
            <person name="Thiergart T."/>
            <person name="Pickel B."/>
            <person name="Atanasova L."/>
            <person name="Karlsson M."/>
            <person name="Huettel B."/>
            <person name="Barry K.W."/>
            <person name="Haridas S."/>
            <person name="Chen C."/>
            <person name="Bauer D."/>
            <person name="Andreopoulos W."/>
            <person name="Pangilinan J."/>
            <person name="LaButti K."/>
            <person name="Riley R."/>
            <person name="Lipzen A."/>
            <person name="Clum A."/>
            <person name="Drula E."/>
            <person name="Henrissat B."/>
            <person name="Kohler A."/>
            <person name="Grigoriev I.V."/>
            <person name="Martin F.M."/>
            <person name="Hacquard S."/>
        </authorList>
    </citation>
    <scope>NUCLEOTIDE SEQUENCE [LARGE SCALE GENOMIC DNA]</scope>
    <source>
        <strain evidence="5 6">MPI-CAGE-CH-0241</strain>
    </source>
</reference>
<evidence type="ECO:0000256" key="3">
    <source>
        <dbReference type="SAM" id="MobiDB-lite"/>
    </source>
</evidence>
<dbReference type="EMBL" id="JAGPYM010000020">
    <property type="protein sequence ID" value="KAH6884439.1"/>
    <property type="molecule type" value="Genomic_DNA"/>
</dbReference>
<dbReference type="GO" id="GO:0045944">
    <property type="term" value="P:positive regulation of transcription by RNA polymerase II"/>
    <property type="evidence" value="ECO:0007669"/>
    <property type="project" value="TreeGrafter"/>
</dbReference>
<dbReference type="InterPro" id="IPR001138">
    <property type="entry name" value="Zn2Cys6_DnaBD"/>
</dbReference>
<comment type="subcellular location">
    <subcellularLocation>
        <location evidence="1">Nucleus</location>
    </subcellularLocation>
</comment>
<dbReference type="Pfam" id="PF00172">
    <property type="entry name" value="Zn_clus"/>
    <property type="match status" value="1"/>
</dbReference>
<dbReference type="GO" id="GO:0005634">
    <property type="term" value="C:nucleus"/>
    <property type="evidence" value="ECO:0007669"/>
    <property type="project" value="UniProtKB-SubCell"/>
</dbReference>
<dbReference type="GO" id="GO:0000981">
    <property type="term" value="F:DNA-binding transcription factor activity, RNA polymerase II-specific"/>
    <property type="evidence" value="ECO:0007669"/>
    <property type="project" value="InterPro"/>
</dbReference>
<dbReference type="SMART" id="SM00066">
    <property type="entry name" value="GAL4"/>
    <property type="match status" value="1"/>
</dbReference>
<dbReference type="PROSITE" id="PS00463">
    <property type="entry name" value="ZN2_CY6_FUNGAL_1"/>
    <property type="match status" value="1"/>
</dbReference>
<feature type="compositionally biased region" description="Polar residues" evidence="3">
    <location>
        <begin position="66"/>
        <end position="77"/>
    </location>
</feature>
<feature type="region of interest" description="Disordered" evidence="3">
    <location>
        <begin position="65"/>
        <end position="126"/>
    </location>
</feature>
<dbReference type="GO" id="GO:0008270">
    <property type="term" value="F:zinc ion binding"/>
    <property type="evidence" value="ECO:0007669"/>
    <property type="project" value="InterPro"/>
</dbReference>
<proteinExistence type="predicted"/>
<dbReference type="PANTHER" id="PTHR37534:SF26">
    <property type="entry name" value="TRANSCRIPTION FACTOR, PUTATIVE-RELATED"/>
    <property type="match status" value="1"/>
</dbReference>
<dbReference type="SUPFAM" id="SSF57701">
    <property type="entry name" value="Zn2/Cys6 DNA-binding domain"/>
    <property type="match status" value="1"/>
</dbReference>
<dbReference type="InterPro" id="IPR036864">
    <property type="entry name" value="Zn2-C6_fun-type_DNA-bd_sf"/>
</dbReference>
<dbReference type="Proteomes" id="UP000777438">
    <property type="component" value="Unassembled WGS sequence"/>
</dbReference>
<keyword evidence="2" id="KW-0539">Nucleus</keyword>
<dbReference type="AlphaFoldDB" id="A0A9P8W195"/>
<feature type="domain" description="Zn(2)-C6 fungal-type" evidence="4">
    <location>
        <begin position="10"/>
        <end position="38"/>
    </location>
</feature>
<keyword evidence="6" id="KW-1185">Reference proteome</keyword>
<protein>
    <submittedName>
        <fullName evidence="5">Fungal-specific transcription factor domain-containing protein</fullName>
    </submittedName>
</protein>
<evidence type="ECO:0000256" key="2">
    <source>
        <dbReference type="ARBA" id="ARBA00023242"/>
    </source>
</evidence>
<feature type="compositionally biased region" description="Polar residues" evidence="3">
    <location>
        <begin position="110"/>
        <end position="120"/>
    </location>
</feature>
<comment type="caution">
    <text evidence="5">The sequence shown here is derived from an EMBL/GenBank/DDBJ whole genome shotgun (WGS) entry which is preliminary data.</text>
</comment>
<evidence type="ECO:0000259" key="4">
    <source>
        <dbReference type="PROSITE" id="PS50048"/>
    </source>
</evidence>
<sequence length="571" mass="62885">MSRPLRSKQGCWTCRLRKKKCDERHPDCSTCESLSITCFGYGPKPDWMNNSEEARAMAESIKETVRQTSGRKITAQASRRHAPVIKIAPKGSSASNDDRESSSSRSDSSLHQTNASTATSEDGALQKDGVRIMQDESIGPSLAVPEDHMAGPRSIIPAHESALMMHFLDSVFPLQYPMYNPDITNGGRGWLLNLLLGSKPFYHAALALSAHHRRMTMSASSKNQVAALVQQEQHLEISLKAMKVSTQNSCSINGLGIASTVAQLVFYELFTGDINACLAHLRAAIGMTGQAFEQKNFGKLGLVETARKVVHENLPIPENEPEAAEQVTNFRFLTGATIWLDITSSITTGIAPQLLPWHSTIIASNSQTKLEDIMGCQNWVMLQVGRIAALHERCAQAAGRGDFNCTEFHQIAFDITLSIQDGLTQAALEGFGISENELAGMVDTIPKEHTLVTHIFALMASTYLHLVIHGFQELEVLDNTITKAMSILQAELTRRLLPALVAPLYIIGVVARPGDKPFFREVLSSLPLLDSSLKHRKRILPVLEEIWRERERAVGLTWNDSLGLATDIFLL</sequence>
<dbReference type="PROSITE" id="PS50048">
    <property type="entry name" value="ZN2_CY6_FUNGAL_2"/>
    <property type="match status" value="1"/>
</dbReference>
<evidence type="ECO:0000256" key="1">
    <source>
        <dbReference type="ARBA" id="ARBA00004123"/>
    </source>
</evidence>
<dbReference type="Gene3D" id="4.10.240.10">
    <property type="entry name" value="Zn(2)-C6 fungal-type DNA-binding domain"/>
    <property type="match status" value="1"/>
</dbReference>
<accession>A0A9P8W195</accession>